<dbReference type="Proteomes" id="UP000694388">
    <property type="component" value="Unplaced"/>
</dbReference>
<dbReference type="InterPro" id="IPR051825">
    <property type="entry name" value="SRCIN1"/>
</dbReference>
<evidence type="ECO:0000313" key="3">
    <source>
        <dbReference type="Proteomes" id="UP000694388"/>
    </source>
</evidence>
<accession>A0A8C4QYB3</accession>
<protein>
    <submittedName>
        <fullName evidence="2">Uncharacterized protein</fullName>
    </submittedName>
</protein>
<proteinExistence type="predicted"/>
<sequence>MQALSPEEAWHSADARAVGAADSELQRAVNRAGRQRPSLPIVRSPNKSRERPLGMLYLQLGEEVRQIVMPNTVTSLDTVRALFVRAFPQQLSMDIMSRPDVAICTWDSKRNAYHPLEDVVVDQALLKLYFTMPMETSLSHVQPRPVNGDYRVRQKTQHYIIYRGLCCLQDDGSWQTQGSQPQHWRHPGYGAHPVSPSGYSTGRERGVPSAAPKRIPVSPGSILDRRDVHPDENLVNLRTEGLRAEPSAYYGDTPSGRFSVASSMSFASEASFVGHQTPGQVFTYPDHGDEGLLGMARRTDSLASSSSSTIRACSPPSSLHVPREYQLVSLGVEGRGKEREPATAWRQPWDERSQSAQSSSTLASDKETQ</sequence>
<dbReference type="AlphaFoldDB" id="A0A8C4QYB3"/>
<reference evidence="2" key="1">
    <citation type="submission" date="2025-08" db="UniProtKB">
        <authorList>
            <consortium name="Ensembl"/>
        </authorList>
    </citation>
    <scope>IDENTIFICATION</scope>
</reference>
<dbReference type="Ensembl" id="ENSEBUT00000022971.1">
    <property type="protein sequence ID" value="ENSEBUP00000022395.1"/>
    <property type="gene ID" value="ENSEBUG00000013794.1"/>
</dbReference>
<feature type="compositionally biased region" description="Low complexity" evidence="1">
    <location>
        <begin position="354"/>
        <end position="363"/>
    </location>
</feature>
<dbReference type="PANTHER" id="PTHR22741">
    <property type="entry name" value="P140CAP/SNIP-RELATED"/>
    <property type="match status" value="1"/>
</dbReference>
<evidence type="ECO:0000256" key="1">
    <source>
        <dbReference type="SAM" id="MobiDB-lite"/>
    </source>
</evidence>
<feature type="region of interest" description="Disordered" evidence="1">
    <location>
        <begin position="176"/>
        <end position="226"/>
    </location>
</feature>
<name>A0A8C4QYB3_EPTBU</name>
<feature type="region of interest" description="Disordered" evidence="1">
    <location>
        <begin position="332"/>
        <end position="369"/>
    </location>
</feature>
<dbReference type="GeneTree" id="ENSGT00940000156098"/>
<organism evidence="2 3">
    <name type="scientific">Eptatretus burgeri</name>
    <name type="common">Inshore hagfish</name>
    <dbReference type="NCBI Taxonomy" id="7764"/>
    <lineage>
        <taxon>Eukaryota</taxon>
        <taxon>Metazoa</taxon>
        <taxon>Chordata</taxon>
        <taxon>Craniata</taxon>
        <taxon>Vertebrata</taxon>
        <taxon>Cyclostomata</taxon>
        <taxon>Myxini</taxon>
        <taxon>Myxiniformes</taxon>
        <taxon>Myxinidae</taxon>
        <taxon>Eptatretinae</taxon>
        <taxon>Eptatretus</taxon>
    </lineage>
</organism>
<dbReference type="GO" id="GO:0005737">
    <property type="term" value="C:cytoplasm"/>
    <property type="evidence" value="ECO:0007669"/>
    <property type="project" value="TreeGrafter"/>
</dbReference>
<reference evidence="2" key="2">
    <citation type="submission" date="2025-09" db="UniProtKB">
        <authorList>
            <consortium name="Ensembl"/>
        </authorList>
    </citation>
    <scope>IDENTIFICATION</scope>
</reference>
<keyword evidence="3" id="KW-1185">Reference proteome</keyword>
<dbReference type="PANTHER" id="PTHR22741:SF10">
    <property type="entry name" value="COILED-COIL DOMAIN-CONTAINING PROTEIN CG32809"/>
    <property type="match status" value="1"/>
</dbReference>
<evidence type="ECO:0000313" key="2">
    <source>
        <dbReference type="Ensembl" id="ENSEBUP00000022395.1"/>
    </source>
</evidence>
<feature type="region of interest" description="Disordered" evidence="1">
    <location>
        <begin position="24"/>
        <end position="47"/>
    </location>
</feature>